<feature type="chain" id="PRO_5008584270" description="SXP/RAL-2 family protein Ani s 5-like cation-binding domain-containing protein" evidence="1">
    <location>
        <begin position="21"/>
        <end position="185"/>
    </location>
</feature>
<gene>
    <name evidence="2" type="ORF">g.16360</name>
    <name evidence="3" type="ORF">g.16361</name>
</gene>
<evidence type="ECO:0000313" key="2">
    <source>
        <dbReference type="EMBL" id="JAS71977.1"/>
    </source>
</evidence>
<feature type="signal peptide" evidence="1">
    <location>
        <begin position="1"/>
        <end position="20"/>
    </location>
</feature>
<reference evidence="2" key="1">
    <citation type="submission" date="2015-11" db="EMBL/GenBank/DDBJ databases">
        <title>De novo transcriptome assembly of four potential Pierce s Disease insect vectors from Arizona vineyards.</title>
        <authorList>
            <person name="Tassone E.E."/>
        </authorList>
    </citation>
    <scope>NUCLEOTIDE SEQUENCE</scope>
</reference>
<evidence type="ECO:0000313" key="3">
    <source>
        <dbReference type="EMBL" id="JAS78668.1"/>
    </source>
</evidence>
<dbReference type="EMBL" id="GECU01029038">
    <property type="protein sequence ID" value="JAS78668.1"/>
    <property type="molecule type" value="Transcribed_RNA"/>
</dbReference>
<dbReference type="EMBL" id="GECU01035729">
    <property type="protein sequence ID" value="JAS71977.1"/>
    <property type="molecule type" value="Transcribed_RNA"/>
</dbReference>
<proteinExistence type="predicted"/>
<dbReference type="AlphaFoldDB" id="A0A1B6HBE1"/>
<organism evidence="2">
    <name type="scientific">Homalodisca liturata</name>
    <dbReference type="NCBI Taxonomy" id="320908"/>
    <lineage>
        <taxon>Eukaryota</taxon>
        <taxon>Metazoa</taxon>
        <taxon>Ecdysozoa</taxon>
        <taxon>Arthropoda</taxon>
        <taxon>Hexapoda</taxon>
        <taxon>Insecta</taxon>
        <taxon>Pterygota</taxon>
        <taxon>Neoptera</taxon>
        <taxon>Paraneoptera</taxon>
        <taxon>Hemiptera</taxon>
        <taxon>Auchenorrhyncha</taxon>
        <taxon>Membracoidea</taxon>
        <taxon>Cicadellidae</taxon>
        <taxon>Cicadellinae</taxon>
        <taxon>Proconiini</taxon>
        <taxon>Homalodisca</taxon>
    </lineage>
</organism>
<evidence type="ECO:0008006" key="4">
    <source>
        <dbReference type="Google" id="ProtNLM"/>
    </source>
</evidence>
<name>A0A1B6HBE1_9HEMI</name>
<sequence length="185" mass="20508">MWQTKSVALLIMAACLIVEAFPTENKANTKKSQILGFNTKTKDMKTAARSIGLNMTPQQKNARVSELEADLACVIGNDIVIASKSYMHMAATFSKKETTDFFNSVAMNTMENISYRIETIKNLIENNSQAKAKKIAENIANEAAAKGFRILQEKKGKLDWRVMESGVVGISKNIKELITQALTEQ</sequence>
<protein>
    <recommendedName>
        <fullName evidence="4">SXP/RAL-2 family protein Ani s 5-like cation-binding domain-containing protein</fullName>
    </recommendedName>
</protein>
<keyword evidence="1" id="KW-0732">Signal</keyword>
<evidence type="ECO:0000256" key="1">
    <source>
        <dbReference type="SAM" id="SignalP"/>
    </source>
</evidence>
<accession>A0A1B6HBE1</accession>